<feature type="domain" description="Zn(2)-C6 fungal-type" evidence="4">
    <location>
        <begin position="31"/>
        <end position="77"/>
    </location>
</feature>
<evidence type="ECO:0000256" key="2">
    <source>
        <dbReference type="SAM" id="Coils"/>
    </source>
</evidence>
<dbReference type="OrthoDB" id="3796976at2759"/>
<dbReference type="AlphaFoldDB" id="M2V1C9"/>
<feature type="coiled-coil region" evidence="2">
    <location>
        <begin position="70"/>
        <end position="123"/>
    </location>
</feature>
<feature type="compositionally biased region" description="Basic and acidic residues" evidence="3">
    <location>
        <begin position="17"/>
        <end position="28"/>
    </location>
</feature>
<evidence type="ECO:0000259" key="4">
    <source>
        <dbReference type="SMART" id="SM00066"/>
    </source>
</evidence>
<evidence type="ECO:0000256" key="3">
    <source>
        <dbReference type="SAM" id="MobiDB-lite"/>
    </source>
</evidence>
<dbReference type="InterPro" id="IPR036864">
    <property type="entry name" value="Zn2-C6_fun-type_DNA-bd_sf"/>
</dbReference>
<evidence type="ECO:0000313" key="5">
    <source>
        <dbReference type="EMBL" id="EMD93752.1"/>
    </source>
</evidence>
<dbReference type="InterPro" id="IPR001138">
    <property type="entry name" value="Zn2Cys6_DnaBD"/>
</dbReference>
<proteinExistence type="predicted"/>
<dbReference type="SUPFAM" id="SSF57701">
    <property type="entry name" value="Zn2/Cys6 DNA-binding domain"/>
    <property type="match status" value="1"/>
</dbReference>
<dbReference type="OMA" id="CYGFRAI"/>
<keyword evidence="6" id="KW-1185">Reference proteome</keyword>
<accession>M2V1C9</accession>
<dbReference type="HOGENOM" id="CLU_126889_0_0_1"/>
<dbReference type="SMART" id="SM00066">
    <property type="entry name" value="GAL4"/>
    <property type="match status" value="1"/>
</dbReference>
<evidence type="ECO:0000313" key="6">
    <source>
        <dbReference type="Proteomes" id="UP000016936"/>
    </source>
</evidence>
<gene>
    <name evidence="5" type="ORF">COCHEDRAFT_1095699</name>
</gene>
<keyword evidence="2" id="KW-0175">Coiled coil</keyword>
<organism evidence="5 6">
    <name type="scientific">Cochliobolus heterostrophus (strain C5 / ATCC 48332 / race O)</name>
    <name type="common">Southern corn leaf blight fungus</name>
    <name type="synonym">Bipolaris maydis</name>
    <dbReference type="NCBI Taxonomy" id="701091"/>
    <lineage>
        <taxon>Eukaryota</taxon>
        <taxon>Fungi</taxon>
        <taxon>Dikarya</taxon>
        <taxon>Ascomycota</taxon>
        <taxon>Pezizomycotina</taxon>
        <taxon>Dothideomycetes</taxon>
        <taxon>Pleosporomycetidae</taxon>
        <taxon>Pleosporales</taxon>
        <taxon>Pleosporineae</taxon>
        <taxon>Pleosporaceae</taxon>
        <taxon>Bipolaris</taxon>
    </lineage>
</organism>
<dbReference type="GO" id="GO:0000981">
    <property type="term" value="F:DNA-binding transcription factor activity, RNA polymerase II-specific"/>
    <property type="evidence" value="ECO:0007669"/>
    <property type="project" value="InterPro"/>
</dbReference>
<keyword evidence="1" id="KW-0539">Nucleus</keyword>
<evidence type="ECO:0000256" key="1">
    <source>
        <dbReference type="ARBA" id="ARBA00023242"/>
    </source>
</evidence>
<protein>
    <recommendedName>
        <fullName evidence="4">Zn(2)-C6 fungal-type domain-containing protein</fullName>
    </recommendedName>
</protein>
<reference evidence="5 6" key="1">
    <citation type="journal article" date="2012" name="PLoS Pathog.">
        <title>Diverse lifestyles and strategies of plant pathogenesis encoded in the genomes of eighteen Dothideomycetes fungi.</title>
        <authorList>
            <person name="Ohm R.A."/>
            <person name="Feau N."/>
            <person name="Henrissat B."/>
            <person name="Schoch C.L."/>
            <person name="Horwitz B.A."/>
            <person name="Barry K.W."/>
            <person name="Condon B.J."/>
            <person name="Copeland A.C."/>
            <person name="Dhillon B."/>
            <person name="Glaser F."/>
            <person name="Hesse C.N."/>
            <person name="Kosti I."/>
            <person name="LaButti K."/>
            <person name="Lindquist E.A."/>
            <person name="Lucas S."/>
            <person name="Salamov A.A."/>
            <person name="Bradshaw R.E."/>
            <person name="Ciuffetti L."/>
            <person name="Hamelin R.C."/>
            <person name="Kema G.H.J."/>
            <person name="Lawrence C."/>
            <person name="Scott J.A."/>
            <person name="Spatafora J.W."/>
            <person name="Turgeon B.G."/>
            <person name="de Wit P.J.G.M."/>
            <person name="Zhong S."/>
            <person name="Goodwin S.B."/>
            <person name="Grigoriev I.V."/>
        </authorList>
    </citation>
    <scope>NUCLEOTIDE SEQUENCE [LARGE SCALE GENOMIC DNA]</scope>
    <source>
        <strain evidence="6">C5 / ATCC 48332 / race O</strain>
    </source>
</reference>
<sequence length="215" mass="23831">MPKVQKPRAPRAQTSTEQKRARAARAEEEGLEMDFRCKRCEEKKLRCFVETSSGRCAGCISVGAECSLFVSEKEWEEVQAEQERKELEVAQAEERQALAAAEASRLRRELLEVKNRKRAFARRDLAIIAVQDRAKEQAEGSSAPGGTGLPVVEPPLSEPSADLGGLQADFFDPSFDYSFLFPEGLPLVSPGVSGGIHVLDFLDLVLVVFELYIRC</sequence>
<dbReference type="Proteomes" id="UP000016936">
    <property type="component" value="Unassembled WGS sequence"/>
</dbReference>
<dbReference type="EMBL" id="KB445573">
    <property type="protein sequence ID" value="EMD93752.1"/>
    <property type="molecule type" value="Genomic_DNA"/>
</dbReference>
<name>M2V1C9_COCH5</name>
<feature type="region of interest" description="Disordered" evidence="3">
    <location>
        <begin position="1"/>
        <end position="28"/>
    </location>
</feature>
<dbReference type="GO" id="GO:0008270">
    <property type="term" value="F:zinc ion binding"/>
    <property type="evidence" value="ECO:0007669"/>
    <property type="project" value="InterPro"/>
</dbReference>
<reference evidence="6" key="2">
    <citation type="journal article" date="2013" name="PLoS Genet.">
        <title>Comparative genome structure, secondary metabolite, and effector coding capacity across Cochliobolus pathogens.</title>
        <authorList>
            <person name="Condon B.J."/>
            <person name="Leng Y."/>
            <person name="Wu D."/>
            <person name="Bushley K.E."/>
            <person name="Ohm R.A."/>
            <person name="Otillar R."/>
            <person name="Martin J."/>
            <person name="Schackwitz W."/>
            <person name="Grimwood J."/>
            <person name="MohdZainudin N."/>
            <person name="Xue C."/>
            <person name="Wang R."/>
            <person name="Manning V.A."/>
            <person name="Dhillon B."/>
            <person name="Tu Z.J."/>
            <person name="Steffenson B.J."/>
            <person name="Salamov A."/>
            <person name="Sun H."/>
            <person name="Lowry S."/>
            <person name="LaButti K."/>
            <person name="Han J."/>
            <person name="Copeland A."/>
            <person name="Lindquist E."/>
            <person name="Barry K."/>
            <person name="Schmutz J."/>
            <person name="Baker S.E."/>
            <person name="Ciuffetti L.M."/>
            <person name="Grigoriev I.V."/>
            <person name="Zhong S."/>
            <person name="Turgeon B.G."/>
        </authorList>
    </citation>
    <scope>NUCLEOTIDE SEQUENCE [LARGE SCALE GENOMIC DNA]</scope>
    <source>
        <strain evidence="6">C5 / ATCC 48332 / race O</strain>
    </source>
</reference>